<dbReference type="InterPro" id="IPR011251">
    <property type="entry name" value="Luciferase-like_dom"/>
</dbReference>
<proteinExistence type="predicted"/>
<dbReference type="Pfam" id="PF00296">
    <property type="entry name" value="Bac_luciferase"/>
    <property type="match status" value="1"/>
</dbReference>
<dbReference type="InterPro" id="IPR050172">
    <property type="entry name" value="SsuD_RutA_monooxygenase"/>
</dbReference>
<dbReference type="NCBIfam" id="TIGR03560">
    <property type="entry name" value="F420_Rv1855c"/>
    <property type="match status" value="1"/>
</dbReference>
<sequence>MTKLGLQIPNFNFPGGTPDQIFPTVVSAAQAADASGFDTVMVMDHFYQLPGLGNPDDYMLEAYTLLGALASVTSRVRLGALVTGNTYRNPAILAKAVTTLDIVSQGRAQLGIGCGWFELEHDSFGIPFGTFTDRFEMLEEALQVILPMLQDERPSLSGKHYQITEAINQPAPLSTIPVMIGGSGEKKTLRMVAQYATLGNLTCEPSEVPRKVEALAEHCERLGRDRSEIQLSWNRVVCIAPTTAEAEAERDQYLASRGMDWNGLPDDIKVMIEGMIVVGDPDTVAQKFSEWKALGVDGFTVAMPANVHIPDRVTLLGTTLGQI</sequence>
<dbReference type="InterPro" id="IPR019952">
    <property type="entry name" value="F420_OxRdatse_Rv1855c_pred"/>
</dbReference>
<dbReference type="SUPFAM" id="SSF51679">
    <property type="entry name" value="Bacterial luciferase-like"/>
    <property type="match status" value="1"/>
</dbReference>
<reference evidence="6" key="1">
    <citation type="submission" date="2020-05" db="EMBL/GenBank/DDBJ databases">
        <authorList>
            <person name="Chiriac C."/>
            <person name="Salcher M."/>
            <person name="Ghai R."/>
            <person name="Kavagutti S V."/>
        </authorList>
    </citation>
    <scope>NUCLEOTIDE SEQUENCE</scope>
</reference>
<evidence type="ECO:0000256" key="1">
    <source>
        <dbReference type="ARBA" id="ARBA00022630"/>
    </source>
</evidence>
<keyword evidence="4" id="KW-0503">Monooxygenase</keyword>
<organism evidence="6">
    <name type="scientific">freshwater metagenome</name>
    <dbReference type="NCBI Taxonomy" id="449393"/>
    <lineage>
        <taxon>unclassified sequences</taxon>
        <taxon>metagenomes</taxon>
        <taxon>ecological metagenomes</taxon>
    </lineage>
</organism>
<dbReference type="AlphaFoldDB" id="A0A6J6ASS8"/>
<dbReference type="EMBL" id="CAEZSF010000004">
    <property type="protein sequence ID" value="CAB4529812.1"/>
    <property type="molecule type" value="Genomic_DNA"/>
</dbReference>
<dbReference type="PANTHER" id="PTHR42847">
    <property type="entry name" value="ALKANESULFONATE MONOOXYGENASE"/>
    <property type="match status" value="1"/>
</dbReference>
<dbReference type="GO" id="GO:0008726">
    <property type="term" value="F:alkanesulfonate monooxygenase activity"/>
    <property type="evidence" value="ECO:0007669"/>
    <property type="project" value="TreeGrafter"/>
</dbReference>
<evidence type="ECO:0000256" key="4">
    <source>
        <dbReference type="ARBA" id="ARBA00023033"/>
    </source>
</evidence>
<protein>
    <submittedName>
        <fullName evidence="6">Unannotated protein</fullName>
    </submittedName>
</protein>
<dbReference type="GO" id="GO:0046306">
    <property type="term" value="P:alkanesulfonate catabolic process"/>
    <property type="evidence" value="ECO:0007669"/>
    <property type="project" value="TreeGrafter"/>
</dbReference>
<evidence type="ECO:0000256" key="2">
    <source>
        <dbReference type="ARBA" id="ARBA00022643"/>
    </source>
</evidence>
<dbReference type="Gene3D" id="3.20.20.30">
    <property type="entry name" value="Luciferase-like domain"/>
    <property type="match status" value="1"/>
</dbReference>
<gene>
    <name evidence="6" type="ORF">UFOPK1358_00091</name>
</gene>
<keyword evidence="3" id="KW-0560">Oxidoreductase</keyword>
<evidence type="ECO:0000259" key="5">
    <source>
        <dbReference type="Pfam" id="PF00296"/>
    </source>
</evidence>
<dbReference type="InterPro" id="IPR036661">
    <property type="entry name" value="Luciferase-like_sf"/>
</dbReference>
<feature type="domain" description="Luciferase-like" evidence="5">
    <location>
        <begin position="3"/>
        <end position="297"/>
    </location>
</feature>
<name>A0A6J6ASS8_9ZZZZ</name>
<keyword evidence="1" id="KW-0285">Flavoprotein</keyword>
<evidence type="ECO:0000313" key="6">
    <source>
        <dbReference type="EMBL" id="CAB4529812.1"/>
    </source>
</evidence>
<dbReference type="PANTHER" id="PTHR42847:SF8">
    <property type="entry name" value="CONSERVED PROTEIN"/>
    <property type="match status" value="1"/>
</dbReference>
<keyword evidence="2" id="KW-0288">FMN</keyword>
<accession>A0A6J6ASS8</accession>
<evidence type="ECO:0000256" key="3">
    <source>
        <dbReference type="ARBA" id="ARBA00023002"/>
    </source>
</evidence>